<reference evidence="1 2" key="1">
    <citation type="submission" date="2014-07" db="EMBL/GenBank/DDBJ databases">
        <title>Genome Sequence of Rhodococcus opacus Strain R7, a Biodegrader of Mono- and Polycyclic Aromatic Hydrocarbons.</title>
        <authorList>
            <person name="Di Gennaro P."/>
            <person name="Zampolli J."/>
            <person name="Presti I."/>
            <person name="Cappelletti M."/>
            <person name="D'Ursi P."/>
            <person name="Orro A."/>
            <person name="Mezzelani A."/>
            <person name="Milanesi L."/>
        </authorList>
    </citation>
    <scope>NUCLEOTIDE SEQUENCE [LARGE SCALE GENOMIC DNA]</scope>
    <source>
        <strain evidence="1 2">R7</strain>
        <plasmid evidence="1">pPDG1</plasmid>
    </source>
</reference>
<sequence length="324" mass="34636">MFVHGVSVWWGTIGGRPGIDDAGVCWVVASSDGGGWRVPSGWWRRAEVFRGRTPKRKVSLDAGASEAVDALIVRAGAEFERTISHPATLVDLAVAGRSFLEGRAGGDGAVNVVGAAVAWLVLTDQPEQGFKATFLDDLVTRCGVVVAAEAAIIVAGLRIRFHRPGPGEPMVTIRSVERRPVDDLLNVQIFEPHSRLRALLAVSADAEYAAAVAALGRYRGSGLASDFLISFLVPTEQRWVEEDLRALALVDRDYLHVGWSLLASVTTPVQAEAVFAAGGDREHSVWGLGHRLNLVYSMCAHVGPGVEGLVGELFDGHLNCSTDI</sequence>
<dbReference type="Proteomes" id="UP000028488">
    <property type="component" value="Plasmid pPDG1"/>
</dbReference>
<proteinExistence type="predicted"/>
<gene>
    <name evidence="1" type="ORF">EP51_39545</name>
</gene>
<keyword evidence="1" id="KW-0614">Plasmid</keyword>
<dbReference type="AlphaFoldDB" id="A0A076EWN6"/>
<accession>A0A076EWN6</accession>
<evidence type="ECO:0000313" key="1">
    <source>
        <dbReference type="EMBL" id="AII10400.1"/>
    </source>
</evidence>
<organism evidence="1 2">
    <name type="scientific">Rhodococcus opacus</name>
    <name type="common">Nocardia opaca</name>
    <dbReference type="NCBI Taxonomy" id="37919"/>
    <lineage>
        <taxon>Bacteria</taxon>
        <taxon>Bacillati</taxon>
        <taxon>Actinomycetota</taxon>
        <taxon>Actinomycetes</taxon>
        <taxon>Mycobacteriales</taxon>
        <taxon>Nocardiaceae</taxon>
        <taxon>Rhodococcus</taxon>
    </lineage>
</organism>
<evidence type="ECO:0000313" key="2">
    <source>
        <dbReference type="Proteomes" id="UP000028488"/>
    </source>
</evidence>
<geneLocation type="plasmid" evidence="1 2">
    <name>pPDG1</name>
</geneLocation>
<dbReference type="EMBL" id="CP008948">
    <property type="protein sequence ID" value="AII10400.1"/>
    <property type="molecule type" value="Genomic_DNA"/>
</dbReference>
<name>A0A076EWN6_RHOOP</name>
<protein>
    <submittedName>
        <fullName evidence="1">Uncharacterized protein</fullName>
    </submittedName>
</protein>